<evidence type="ECO:0000259" key="2">
    <source>
        <dbReference type="Pfam" id="PF00582"/>
    </source>
</evidence>
<dbReference type="Pfam" id="PF00582">
    <property type="entry name" value="Usp"/>
    <property type="match status" value="2"/>
</dbReference>
<dbReference type="RefSeq" id="WP_282510018.1">
    <property type="nucleotide sequence ID" value="NZ_JASCIR010000002.1"/>
</dbReference>
<dbReference type="EMBL" id="JASCIR010000002">
    <property type="protein sequence ID" value="MDI3385143.1"/>
    <property type="molecule type" value="Genomic_DNA"/>
</dbReference>
<dbReference type="PANTHER" id="PTHR46268">
    <property type="entry name" value="STRESS RESPONSE PROTEIN NHAX"/>
    <property type="match status" value="1"/>
</dbReference>
<dbReference type="InterPro" id="IPR014729">
    <property type="entry name" value="Rossmann-like_a/b/a_fold"/>
</dbReference>
<comment type="caution">
    <text evidence="3">The sequence shown here is derived from an EMBL/GenBank/DDBJ whole genome shotgun (WGS) entry which is preliminary data.</text>
</comment>
<name>A0ABT6RL37_9ACTN</name>
<evidence type="ECO:0000313" key="4">
    <source>
        <dbReference type="Proteomes" id="UP001224661"/>
    </source>
</evidence>
<sequence>MSTSAPVLAAVDGSEPSLKALTWAIDAALGHGTEVVAAHVRAGRGAAPADGTDPVRAKVEATVAAYGDQAPPVRYVEADGHPAAALGELAQKAGLLVLGSRGLGGFAALLLGSTGRKCAAQAPCPVVVVPHESRTAEAAAQPGPPGRVVLGLDPEETADEVIEFAFAAAARRGVELQVVSTYRVPLRALTTMGDLVPGDAADARRAGLALTAGQRERLTAFAERYPKVAVDPVVAPADPAGRLVTASRTAGLLVVGRHRRRLTTDTLLMGSVANAVLLHAHCAVAVVPGRVSEWRT</sequence>
<proteinExistence type="inferred from homology"/>
<dbReference type="InterPro" id="IPR006016">
    <property type="entry name" value="UspA"/>
</dbReference>
<evidence type="ECO:0000313" key="3">
    <source>
        <dbReference type="EMBL" id="MDI3385143.1"/>
    </source>
</evidence>
<feature type="domain" description="UspA" evidence="2">
    <location>
        <begin position="6"/>
        <end position="130"/>
    </location>
</feature>
<dbReference type="CDD" id="cd23659">
    <property type="entry name" value="USP_At3g01520-like"/>
    <property type="match status" value="1"/>
</dbReference>
<dbReference type="PRINTS" id="PR01438">
    <property type="entry name" value="UNVRSLSTRESS"/>
</dbReference>
<evidence type="ECO:0000256" key="1">
    <source>
        <dbReference type="ARBA" id="ARBA00008791"/>
    </source>
</evidence>
<protein>
    <submittedName>
        <fullName evidence="3">Universal stress protein</fullName>
    </submittedName>
</protein>
<feature type="domain" description="UspA" evidence="2">
    <location>
        <begin position="147"/>
        <end position="288"/>
    </location>
</feature>
<comment type="similarity">
    <text evidence="1">Belongs to the universal stress protein A family.</text>
</comment>
<dbReference type="PANTHER" id="PTHR46268:SF6">
    <property type="entry name" value="UNIVERSAL STRESS PROTEIN UP12"/>
    <property type="match status" value="1"/>
</dbReference>
<organism evidence="3 4">
    <name type="scientific">Streptomyces solicavernae</name>
    <dbReference type="NCBI Taxonomy" id="3043614"/>
    <lineage>
        <taxon>Bacteria</taxon>
        <taxon>Bacillati</taxon>
        <taxon>Actinomycetota</taxon>
        <taxon>Actinomycetes</taxon>
        <taxon>Kitasatosporales</taxon>
        <taxon>Streptomycetaceae</taxon>
        <taxon>Streptomyces</taxon>
    </lineage>
</organism>
<dbReference type="Gene3D" id="3.40.50.620">
    <property type="entry name" value="HUPs"/>
    <property type="match status" value="2"/>
</dbReference>
<dbReference type="Proteomes" id="UP001224661">
    <property type="component" value="Unassembled WGS sequence"/>
</dbReference>
<keyword evidence="4" id="KW-1185">Reference proteome</keyword>
<dbReference type="InterPro" id="IPR006015">
    <property type="entry name" value="Universal_stress_UspA"/>
</dbReference>
<dbReference type="SUPFAM" id="SSF52402">
    <property type="entry name" value="Adenine nucleotide alpha hydrolases-like"/>
    <property type="match status" value="2"/>
</dbReference>
<reference evidence="3 4" key="1">
    <citation type="submission" date="2023-05" db="EMBL/GenBank/DDBJ databases">
        <title>Draft genome sequence of Streptomyces sp. B-S-A8 isolated from a cave soil in Thailand.</title>
        <authorList>
            <person name="Chamroensaksri N."/>
            <person name="Muangham S."/>
        </authorList>
    </citation>
    <scope>NUCLEOTIDE SEQUENCE [LARGE SCALE GENOMIC DNA]</scope>
    <source>
        <strain evidence="3 4">B-S-A8</strain>
    </source>
</reference>
<gene>
    <name evidence="3" type="ORF">QIS99_02760</name>
</gene>
<accession>A0ABT6RL37</accession>